<feature type="chain" id="PRO_5040949802" evidence="1">
    <location>
        <begin position="28"/>
        <end position="136"/>
    </location>
</feature>
<dbReference type="AlphaFoldDB" id="A0A9X6RM13"/>
<reference evidence="3" key="1">
    <citation type="submission" date="2017-01" db="EMBL/GenBank/DDBJ databases">
        <title>Comparative genomics of anhydrobiosis in the tardigrade Hypsibius dujardini.</title>
        <authorList>
            <person name="Yoshida Y."/>
            <person name="Koutsovoulos G."/>
            <person name="Laetsch D."/>
            <person name="Stevens L."/>
            <person name="Kumar S."/>
            <person name="Horikawa D."/>
            <person name="Ishino K."/>
            <person name="Komine S."/>
            <person name="Tomita M."/>
            <person name="Blaxter M."/>
            <person name="Arakawa K."/>
        </authorList>
    </citation>
    <scope>NUCLEOTIDE SEQUENCE [LARGE SCALE GENOMIC DNA]</scope>
    <source>
        <strain evidence="3">Z151</strain>
    </source>
</reference>
<organism evidence="2 3">
    <name type="scientific">Hypsibius exemplaris</name>
    <name type="common">Freshwater tardigrade</name>
    <dbReference type="NCBI Taxonomy" id="2072580"/>
    <lineage>
        <taxon>Eukaryota</taxon>
        <taxon>Metazoa</taxon>
        <taxon>Ecdysozoa</taxon>
        <taxon>Tardigrada</taxon>
        <taxon>Eutardigrada</taxon>
        <taxon>Parachela</taxon>
        <taxon>Hypsibioidea</taxon>
        <taxon>Hypsibiidae</taxon>
        <taxon>Hypsibius</taxon>
    </lineage>
</organism>
<protein>
    <submittedName>
        <fullName evidence="2">Uncharacterized protein</fullName>
    </submittedName>
</protein>
<keyword evidence="1" id="KW-0732">Signal</keyword>
<proteinExistence type="predicted"/>
<evidence type="ECO:0000256" key="1">
    <source>
        <dbReference type="SAM" id="SignalP"/>
    </source>
</evidence>
<feature type="signal peptide" evidence="1">
    <location>
        <begin position="1"/>
        <end position="27"/>
    </location>
</feature>
<accession>A0A9X6RM13</accession>
<comment type="caution">
    <text evidence="2">The sequence shown here is derived from an EMBL/GenBank/DDBJ whole genome shotgun (WGS) entry which is preliminary data.</text>
</comment>
<dbReference type="Proteomes" id="UP000192578">
    <property type="component" value="Unassembled WGS sequence"/>
</dbReference>
<evidence type="ECO:0000313" key="3">
    <source>
        <dbReference type="Proteomes" id="UP000192578"/>
    </source>
</evidence>
<name>A0A9X6RM13_HYPEX</name>
<dbReference type="EMBL" id="MTYJ01000255">
    <property type="protein sequence ID" value="OWA52176.1"/>
    <property type="molecule type" value="Genomic_DNA"/>
</dbReference>
<gene>
    <name evidence="2" type="ORF">BV898_16635</name>
</gene>
<evidence type="ECO:0000313" key="2">
    <source>
        <dbReference type="EMBL" id="OWA52176.1"/>
    </source>
</evidence>
<sequence length="136" mass="14226">MLSRFGGIKAFLFLSACLYGPSIQTDAADGGYPVRNLGRGLYGDYYGDGGNNGWGGNSIDIALPPAPWPPSPSDFTLPVFPPPQPPPIPNFSVSVPNVNIIEPAWPPSPPMPVMGSIPFPPFPEAPSSGWGGQGGY</sequence>
<keyword evidence="3" id="KW-1185">Reference proteome</keyword>